<dbReference type="SUPFAM" id="SSF81631">
    <property type="entry name" value="PAP/OAS1 substrate-binding domain"/>
    <property type="match status" value="1"/>
</dbReference>
<dbReference type="PANTHER" id="PTHR12271:SF113">
    <property type="entry name" value="POLY(A) RNA POLYMERASE CID11"/>
    <property type="match status" value="1"/>
</dbReference>
<keyword evidence="6" id="KW-0479">Metal-binding</keyword>
<feature type="region of interest" description="Disordered" evidence="8">
    <location>
        <begin position="887"/>
        <end position="952"/>
    </location>
</feature>
<feature type="compositionally biased region" description="Low complexity" evidence="8">
    <location>
        <begin position="910"/>
        <end position="924"/>
    </location>
</feature>
<feature type="compositionally biased region" description="Gly residues" evidence="8">
    <location>
        <begin position="442"/>
        <end position="453"/>
    </location>
</feature>
<comment type="cofactor">
    <cofactor evidence="2">
        <name>Mg(2+)</name>
        <dbReference type="ChEBI" id="CHEBI:18420"/>
    </cofactor>
</comment>
<keyword evidence="7" id="KW-0460">Magnesium</keyword>
<keyword evidence="12" id="KW-1185">Reference proteome</keyword>
<dbReference type="InterPro" id="IPR002058">
    <property type="entry name" value="PAP_assoc"/>
</dbReference>
<dbReference type="GO" id="GO:0046872">
    <property type="term" value="F:metal ion binding"/>
    <property type="evidence" value="ECO:0007669"/>
    <property type="project" value="UniProtKB-KW"/>
</dbReference>
<dbReference type="GO" id="GO:0031123">
    <property type="term" value="P:RNA 3'-end processing"/>
    <property type="evidence" value="ECO:0007669"/>
    <property type="project" value="TreeGrafter"/>
</dbReference>
<protein>
    <recommendedName>
        <fullName evidence="4">polynucleotide adenylyltransferase</fullName>
        <ecNumber evidence="4">2.7.7.19</ecNumber>
    </recommendedName>
</protein>
<gene>
    <name evidence="11" type="ORF">FGG08_005627</name>
</gene>
<feature type="compositionally biased region" description="Low complexity" evidence="8">
    <location>
        <begin position="628"/>
        <end position="642"/>
    </location>
</feature>
<evidence type="ECO:0000313" key="12">
    <source>
        <dbReference type="Proteomes" id="UP000698800"/>
    </source>
</evidence>
<dbReference type="CDD" id="cd05402">
    <property type="entry name" value="NT_PAP_TUTase"/>
    <property type="match status" value="1"/>
</dbReference>
<feature type="compositionally biased region" description="Polar residues" evidence="8">
    <location>
        <begin position="794"/>
        <end position="809"/>
    </location>
</feature>
<evidence type="ECO:0000256" key="7">
    <source>
        <dbReference type="ARBA" id="ARBA00022842"/>
    </source>
</evidence>
<name>A0A9P8I921_9PEZI</name>
<comment type="caution">
    <text evidence="11">The sequence shown here is derived from an EMBL/GenBank/DDBJ whole genome shotgun (WGS) entry which is preliminary data.</text>
</comment>
<organism evidence="11 12">
    <name type="scientific">Glutinoglossum americanum</name>
    <dbReference type="NCBI Taxonomy" id="1670608"/>
    <lineage>
        <taxon>Eukaryota</taxon>
        <taxon>Fungi</taxon>
        <taxon>Dikarya</taxon>
        <taxon>Ascomycota</taxon>
        <taxon>Pezizomycotina</taxon>
        <taxon>Geoglossomycetes</taxon>
        <taxon>Geoglossales</taxon>
        <taxon>Geoglossaceae</taxon>
        <taxon>Glutinoglossum</taxon>
    </lineage>
</organism>
<dbReference type="GO" id="GO:0010605">
    <property type="term" value="P:negative regulation of macromolecule metabolic process"/>
    <property type="evidence" value="ECO:0007669"/>
    <property type="project" value="UniProtKB-ARBA"/>
</dbReference>
<sequence length="1106" mass="122186">MPSKKPEFSHPLPTRPVLQHNSSQISQQSNSVPSTPHQHARKLSFDSRSPSPSGALNHSPRSAYSESNSTLLPLRKPPPGCKYEKGMANSRRRMPYDIGDAKLEKVKGQLKKKLNQDEEKKLTQAMKELYERLLPSPESEDRRARFVQKLEKLLNDQWPGNDIRVRVFGSSGNKLCTFDSDDGMERVVCVPNAKVPIVKIWDPELQLACDMNVNNTLALENTRMIKTYVDIDERVRPLAMIIKYWTKRRILNDAALGGTLSSYTWICTIINFLQTREPPILPSLHQRSHQRREFIDGVDVSFDDDLESLRGFGDKNKETLGELLFHFFRRYGHEIDYEKFVVSVRQGKLISKEEKGWHLMQNNRLCVEEPFNIKRNLGNTADDTSVRGLHIELRRAFTLIAEEVNLDKCCEQYIWPIEQKPVWEKPPPQPRPVLSRSSSQTGRGGRGGHGSARGGRHSNNHSFRGSLRRASSGAAIANGHPVLLPQHQVGGMSTQEYNMQAYHAQHQLQDHLYQSYQLLQAQLQESELRYQMLHQAQAQVQAQARNQPTTHASGQASPAPYTNGHTSPHPGPLEIPPLTAPIRPSFYIYPLQYANAIPTQPHQQGSSTNPSSPSVTPVVPELRRSLHRSSVGSSAGSFRSQSQPASRPLPSALNLQGLAASNYGFGGLPAYEQVRQQRREVQVDDPGDGQLEMPLESNSLIPGVDSSPDEQPKEYVGYYQREAAQPVYNHLEMSSLPHISAYAELPLRQRRVSPDQLPPPISSRLRQNSRSPSPLGHNTALLSGPQVGVPAPVFSQTGLMNETTTSTRESVQDRPVGDRSPLIVNGSTMSAFADSGSIEPHLSHEEQNCDLCSSAFEPHIQDQPQGAASELNRHKLYAQQLLEKHNQAETAKSEPGIVNSSHGMRVNHLATPSSSIPASTSPYSNASTSLLHLPSDEEGNSSPRLSPNLRQRASRRVSLLPANGIPPLDTTRATTDATHENILSTASPLTPVPEMRTPSPTIYRSLTGPLGMDVDGPKGGRNDRKPKTPQPPPTPANMTSKQKQVDLPGPGVNGHIRGSASVGGGTPNSWQGPKPNRRRPGTKKGLGVGKNFIEGLPADESERKGG</sequence>
<dbReference type="AlphaFoldDB" id="A0A9P8I921"/>
<feature type="domain" description="Poly(A) RNA polymerase mitochondrial-like central palm" evidence="10">
    <location>
        <begin position="181"/>
        <end position="229"/>
    </location>
</feature>
<evidence type="ECO:0000256" key="2">
    <source>
        <dbReference type="ARBA" id="ARBA00001946"/>
    </source>
</evidence>
<feature type="compositionally biased region" description="Basic and acidic residues" evidence="8">
    <location>
        <begin position="1015"/>
        <end position="1026"/>
    </location>
</feature>
<dbReference type="Pfam" id="PF03828">
    <property type="entry name" value="PAP_assoc"/>
    <property type="match status" value="1"/>
</dbReference>
<comment type="cofactor">
    <cofactor evidence="1">
        <name>Mn(2+)</name>
        <dbReference type="ChEBI" id="CHEBI:29035"/>
    </cofactor>
</comment>
<feature type="region of interest" description="Disordered" evidence="8">
    <location>
        <begin position="1"/>
        <end position="87"/>
    </location>
</feature>
<evidence type="ECO:0000259" key="10">
    <source>
        <dbReference type="Pfam" id="PF22600"/>
    </source>
</evidence>
<evidence type="ECO:0000256" key="1">
    <source>
        <dbReference type="ARBA" id="ARBA00001936"/>
    </source>
</evidence>
<dbReference type="EC" id="2.7.7.19" evidence="4"/>
<feature type="region of interest" description="Disordered" evidence="8">
    <location>
        <begin position="677"/>
        <end position="711"/>
    </location>
</feature>
<dbReference type="GO" id="GO:1990817">
    <property type="term" value="F:poly(A) RNA polymerase activity"/>
    <property type="evidence" value="ECO:0007669"/>
    <property type="project" value="UniProtKB-EC"/>
</dbReference>
<feature type="region of interest" description="Disordered" evidence="8">
    <location>
        <begin position="750"/>
        <end position="824"/>
    </location>
</feature>
<dbReference type="OrthoDB" id="2274644at2759"/>
<feature type="region of interest" description="Disordered" evidence="8">
    <location>
        <begin position="539"/>
        <end position="577"/>
    </location>
</feature>
<evidence type="ECO:0000256" key="4">
    <source>
        <dbReference type="ARBA" id="ARBA00012388"/>
    </source>
</evidence>
<reference evidence="11" key="1">
    <citation type="submission" date="2021-03" db="EMBL/GenBank/DDBJ databases">
        <title>Comparative genomics and phylogenomic investigation of the class Geoglossomycetes provide insights into ecological specialization and systematics.</title>
        <authorList>
            <person name="Melie T."/>
            <person name="Pirro S."/>
            <person name="Miller A.N."/>
            <person name="Quandt A."/>
        </authorList>
    </citation>
    <scope>NUCLEOTIDE SEQUENCE</scope>
    <source>
        <strain evidence="11">GBOQ0MN5Z8</strain>
    </source>
</reference>
<feature type="compositionally biased region" description="Low complexity" evidence="8">
    <location>
        <begin position="19"/>
        <end position="31"/>
    </location>
</feature>
<dbReference type="InterPro" id="IPR054708">
    <property type="entry name" value="MTPAP-like_central"/>
</dbReference>
<dbReference type="InterPro" id="IPR043519">
    <property type="entry name" value="NT_sf"/>
</dbReference>
<evidence type="ECO:0000313" key="11">
    <source>
        <dbReference type="EMBL" id="KAH0537595.1"/>
    </source>
</evidence>
<proteinExistence type="inferred from homology"/>
<feature type="region of interest" description="Disordered" evidence="8">
    <location>
        <begin position="988"/>
        <end position="1106"/>
    </location>
</feature>
<evidence type="ECO:0000256" key="3">
    <source>
        <dbReference type="ARBA" id="ARBA00008593"/>
    </source>
</evidence>
<feature type="compositionally biased region" description="Polar residues" evidence="8">
    <location>
        <begin position="545"/>
        <end position="556"/>
    </location>
</feature>
<feature type="region of interest" description="Disordered" evidence="8">
    <location>
        <begin position="598"/>
        <end position="650"/>
    </location>
</feature>
<dbReference type="PANTHER" id="PTHR12271">
    <property type="entry name" value="POLY A POLYMERASE CID PAP -RELATED"/>
    <property type="match status" value="1"/>
</dbReference>
<feature type="compositionally biased region" description="Polar residues" evidence="8">
    <location>
        <begin position="940"/>
        <end position="951"/>
    </location>
</feature>
<feature type="compositionally biased region" description="Low complexity" evidence="8">
    <location>
        <begin position="606"/>
        <end position="620"/>
    </location>
</feature>
<dbReference type="Proteomes" id="UP000698800">
    <property type="component" value="Unassembled WGS sequence"/>
</dbReference>
<feature type="compositionally biased region" description="Polar residues" evidence="8">
    <location>
        <begin position="46"/>
        <end position="71"/>
    </location>
</feature>
<evidence type="ECO:0000256" key="6">
    <source>
        <dbReference type="ARBA" id="ARBA00022723"/>
    </source>
</evidence>
<comment type="similarity">
    <text evidence="3">Belongs to the DNA polymerase type-B-like family.</text>
</comment>
<keyword evidence="5" id="KW-0808">Transferase</keyword>
<dbReference type="Gene3D" id="1.10.1410.10">
    <property type="match status" value="1"/>
</dbReference>
<evidence type="ECO:0000259" key="9">
    <source>
        <dbReference type="Pfam" id="PF03828"/>
    </source>
</evidence>
<evidence type="ECO:0000256" key="5">
    <source>
        <dbReference type="ARBA" id="ARBA00022679"/>
    </source>
</evidence>
<feature type="region of interest" description="Disordered" evidence="8">
    <location>
        <begin position="421"/>
        <end position="470"/>
    </location>
</feature>
<dbReference type="Pfam" id="PF22600">
    <property type="entry name" value="MTPAP-like_central"/>
    <property type="match status" value="1"/>
</dbReference>
<evidence type="ECO:0000256" key="8">
    <source>
        <dbReference type="SAM" id="MobiDB-lite"/>
    </source>
</evidence>
<dbReference type="SUPFAM" id="SSF81301">
    <property type="entry name" value="Nucleotidyltransferase"/>
    <property type="match status" value="1"/>
</dbReference>
<feature type="domain" description="PAP-associated" evidence="9">
    <location>
        <begin position="319"/>
        <end position="373"/>
    </location>
</feature>
<dbReference type="EMBL" id="JAGHQL010000138">
    <property type="protein sequence ID" value="KAH0537595.1"/>
    <property type="molecule type" value="Genomic_DNA"/>
</dbReference>
<accession>A0A9P8I921</accession>